<gene>
    <name evidence="1" type="ORF">METZ01_LOCUS449042</name>
</gene>
<evidence type="ECO:0000313" key="1">
    <source>
        <dbReference type="EMBL" id="SVD96188.1"/>
    </source>
</evidence>
<dbReference type="EMBL" id="UINC01184802">
    <property type="protein sequence ID" value="SVD96188.1"/>
    <property type="molecule type" value="Genomic_DNA"/>
</dbReference>
<organism evidence="1">
    <name type="scientific">marine metagenome</name>
    <dbReference type="NCBI Taxonomy" id="408172"/>
    <lineage>
        <taxon>unclassified sequences</taxon>
        <taxon>metagenomes</taxon>
        <taxon>ecological metagenomes</taxon>
    </lineage>
</organism>
<feature type="non-terminal residue" evidence="1">
    <location>
        <position position="1"/>
    </location>
</feature>
<name>A0A382ZNE1_9ZZZZ</name>
<dbReference type="AlphaFoldDB" id="A0A382ZNE1"/>
<reference evidence="1" key="1">
    <citation type="submission" date="2018-05" db="EMBL/GenBank/DDBJ databases">
        <authorList>
            <person name="Lanie J.A."/>
            <person name="Ng W.-L."/>
            <person name="Kazmierczak K.M."/>
            <person name="Andrzejewski T.M."/>
            <person name="Davidsen T.M."/>
            <person name="Wayne K.J."/>
            <person name="Tettelin H."/>
            <person name="Glass J.I."/>
            <person name="Rusch D."/>
            <person name="Podicherti R."/>
            <person name="Tsui H.-C.T."/>
            <person name="Winkler M.E."/>
        </authorList>
    </citation>
    <scope>NUCLEOTIDE SEQUENCE</scope>
</reference>
<proteinExistence type="predicted"/>
<protein>
    <submittedName>
        <fullName evidence="1">Uncharacterized protein</fullName>
    </submittedName>
</protein>
<accession>A0A382ZNE1</accession>
<sequence>LILASIAQKNISPDHDIASLPQFGTIIGNPT</sequence>